<evidence type="ECO:0000256" key="3">
    <source>
        <dbReference type="ARBA" id="ARBA00022448"/>
    </source>
</evidence>
<comment type="similarity">
    <text evidence="2 9">Belongs to the ABC-2 integral membrane protein family.</text>
</comment>
<dbReference type="GO" id="GO:0005886">
    <property type="term" value="C:plasma membrane"/>
    <property type="evidence" value="ECO:0007669"/>
    <property type="project" value="UniProtKB-SubCell"/>
</dbReference>
<protein>
    <recommendedName>
        <fullName evidence="9">Transport permease protein</fullName>
    </recommendedName>
</protein>
<evidence type="ECO:0000256" key="5">
    <source>
        <dbReference type="ARBA" id="ARBA00022692"/>
    </source>
</evidence>
<evidence type="ECO:0000259" key="10">
    <source>
        <dbReference type="PROSITE" id="PS51012"/>
    </source>
</evidence>
<keyword evidence="6 9" id="KW-1133">Transmembrane helix</keyword>
<name>A0A5C1NNQ7_9GAMM</name>
<keyword evidence="5 9" id="KW-0812">Transmembrane</keyword>
<reference evidence="11" key="1">
    <citation type="submission" date="2021-02" db="EMBL/GenBank/DDBJ databases">
        <title>Strain Y2R2, a novel species of the genus Halomonas.</title>
        <authorList>
            <person name="Huang H."/>
        </authorList>
    </citation>
    <scope>NUCLEOTIDE SEQUENCE</scope>
    <source>
        <strain evidence="11">Y2R2</strain>
    </source>
</reference>
<evidence type="ECO:0000256" key="8">
    <source>
        <dbReference type="ARBA" id="ARBA00023136"/>
    </source>
</evidence>
<evidence type="ECO:0000256" key="7">
    <source>
        <dbReference type="ARBA" id="ARBA00023047"/>
    </source>
</evidence>
<dbReference type="GO" id="GO:0015920">
    <property type="term" value="P:lipopolysaccharide transport"/>
    <property type="evidence" value="ECO:0007669"/>
    <property type="project" value="TreeGrafter"/>
</dbReference>
<evidence type="ECO:0000256" key="9">
    <source>
        <dbReference type="RuleBase" id="RU361157"/>
    </source>
</evidence>
<dbReference type="EMBL" id="CP038437">
    <property type="protein sequence ID" value="QEM83835.1"/>
    <property type="molecule type" value="Genomic_DNA"/>
</dbReference>
<evidence type="ECO:0000256" key="2">
    <source>
        <dbReference type="ARBA" id="ARBA00007783"/>
    </source>
</evidence>
<dbReference type="GO" id="GO:0140359">
    <property type="term" value="F:ABC-type transporter activity"/>
    <property type="evidence" value="ECO:0007669"/>
    <property type="project" value="InterPro"/>
</dbReference>
<evidence type="ECO:0000256" key="1">
    <source>
        <dbReference type="ARBA" id="ARBA00004651"/>
    </source>
</evidence>
<dbReference type="InterPro" id="IPR013525">
    <property type="entry name" value="ABC2_TM"/>
</dbReference>
<sequence length="270" mass="30699">MHDGKGSLKGGARPSFAVTCSVWYAMFMREAISRTMADRMGWFWMLAEPMAFTLIMVEIRSFIASGRLVPGAPFIPWMIVGLMGFFLVREGMMRSLGAINANQALFAYRQVQPIDPVLVRNFLEGMLRTLVFMLFIVGAMMLDVELFPDHVLWAIFGWLSLWAMGLGLGLVVSVLGTLVSEVAILIRMINLPLLILSGVVFPLNHLPHWMLEYLMLNPIVHGLEMLRHAFFDTYRVVHGTSMTYFWLWTLASMALGLILHVRFRDRLKAQ</sequence>
<evidence type="ECO:0000256" key="4">
    <source>
        <dbReference type="ARBA" id="ARBA00022475"/>
    </source>
</evidence>
<dbReference type="PANTHER" id="PTHR30413:SF10">
    <property type="entry name" value="CAPSULE POLYSACCHARIDE EXPORT INNER-MEMBRANE PROTEIN CTRC"/>
    <property type="match status" value="1"/>
</dbReference>
<feature type="transmembrane region" description="Helical" evidence="9">
    <location>
        <begin position="182"/>
        <end position="203"/>
    </location>
</feature>
<keyword evidence="3 9" id="KW-0813">Transport</keyword>
<dbReference type="KEGG" id="hbh:E4T21_00010"/>
<keyword evidence="8 9" id="KW-0472">Membrane</keyword>
<dbReference type="GO" id="GO:0015774">
    <property type="term" value="P:polysaccharide transport"/>
    <property type="evidence" value="ECO:0007669"/>
    <property type="project" value="UniProtKB-KW"/>
</dbReference>
<dbReference type="AlphaFoldDB" id="A0A5C1NNQ7"/>
<proteinExistence type="inferred from homology"/>
<keyword evidence="12" id="KW-1185">Reference proteome</keyword>
<dbReference type="Proteomes" id="UP000324285">
    <property type="component" value="Chromosome"/>
</dbReference>
<feature type="transmembrane region" description="Helical" evidence="9">
    <location>
        <begin position="153"/>
        <end position="175"/>
    </location>
</feature>
<dbReference type="RefSeq" id="WP_149286955.1">
    <property type="nucleotide sequence ID" value="NZ_CP038437.2"/>
</dbReference>
<keyword evidence="4 9" id="KW-1003">Cell membrane</keyword>
<accession>A0A5C1NNQ7</accession>
<keyword evidence="7" id="KW-0762">Sugar transport</keyword>
<dbReference type="PANTHER" id="PTHR30413">
    <property type="entry name" value="INNER MEMBRANE TRANSPORT PERMEASE"/>
    <property type="match status" value="1"/>
</dbReference>
<comment type="subcellular location">
    <subcellularLocation>
        <location evidence="9">Cell inner membrane</location>
        <topology evidence="9">Multi-pass membrane protein</topology>
    </subcellularLocation>
    <subcellularLocation>
        <location evidence="1">Cell membrane</location>
        <topology evidence="1">Multi-pass membrane protein</topology>
    </subcellularLocation>
</comment>
<feature type="transmembrane region" description="Helical" evidence="9">
    <location>
        <begin position="69"/>
        <end position="88"/>
    </location>
</feature>
<organism evidence="11 12">
    <name type="scientific">Halomonas binhaiensis</name>
    <dbReference type="NCBI Taxonomy" id="2562282"/>
    <lineage>
        <taxon>Bacteria</taxon>
        <taxon>Pseudomonadati</taxon>
        <taxon>Pseudomonadota</taxon>
        <taxon>Gammaproteobacteria</taxon>
        <taxon>Oceanospirillales</taxon>
        <taxon>Halomonadaceae</taxon>
        <taxon>Halomonas</taxon>
    </lineage>
</organism>
<feature type="transmembrane region" description="Helical" evidence="9">
    <location>
        <begin position="12"/>
        <end position="29"/>
    </location>
</feature>
<dbReference type="OrthoDB" id="9814458at2"/>
<dbReference type="SMR" id="A0A5C1NNQ7"/>
<evidence type="ECO:0000256" key="6">
    <source>
        <dbReference type="ARBA" id="ARBA00022989"/>
    </source>
</evidence>
<feature type="transmembrane region" description="Helical" evidence="9">
    <location>
        <begin position="244"/>
        <end position="263"/>
    </location>
</feature>
<dbReference type="Pfam" id="PF01061">
    <property type="entry name" value="ABC2_membrane"/>
    <property type="match status" value="1"/>
</dbReference>
<dbReference type="PROSITE" id="PS51012">
    <property type="entry name" value="ABC_TM2"/>
    <property type="match status" value="1"/>
</dbReference>
<gene>
    <name evidence="11" type="ORF">E4T21_00010</name>
</gene>
<evidence type="ECO:0000313" key="11">
    <source>
        <dbReference type="EMBL" id="QEM83835.1"/>
    </source>
</evidence>
<evidence type="ECO:0000313" key="12">
    <source>
        <dbReference type="Proteomes" id="UP000324285"/>
    </source>
</evidence>
<feature type="domain" description="ABC transmembrane type-2" evidence="10">
    <location>
        <begin position="40"/>
        <end position="263"/>
    </location>
</feature>
<keyword evidence="7" id="KW-0625">Polysaccharide transport</keyword>
<feature type="transmembrane region" description="Helical" evidence="9">
    <location>
        <begin position="41"/>
        <end position="63"/>
    </location>
</feature>
<dbReference type="InterPro" id="IPR047817">
    <property type="entry name" value="ABC2_TM_bact-type"/>
</dbReference>